<dbReference type="PANTHER" id="PTHR11685">
    <property type="entry name" value="RBR FAMILY RING FINGER AND IBR DOMAIN-CONTAINING"/>
    <property type="match status" value="1"/>
</dbReference>
<dbReference type="OMA" id="INHIAVV"/>
<dbReference type="InterPro" id="IPR031127">
    <property type="entry name" value="E3_UB_ligase_RBR"/>
</dbReference>
<evidence type="ECO:0000313" key="2">
    <source>
        <dbReference type="Proteomes" id="UP000016933"/>
    </source>
</evidence>
<reference evidence="1 2" key="2">
    <citation type="journal article" date="2012" name="PLoS Pathog.">
        <title>Diverse lifestyles and strategies of plant pathogenesis encoded in the genomes of eighteen Dothideomycetes fungi.</title>
        <authorList>
            <person name="Ohm R.A."/>
            <person name="Feau N."/>
            <person name="Henrissat B."/>
            <person name="Schoch C.L."/>
            <person name="Horwitz B.A."/>
            <person name="Barry K.W."/>
            <person name="Condon B.J."/>
            <person name="Copeland A.C."/>
            <person name="Dhillon B."/>
            <person name="Glaser F."/>
            <person name="Hesse C.N."/>
            <person name="Kosti I."/>
            <person name="LaButti K."/>
            <person name="Lindquist E.A."/>
            <person name="Lucas S."/>
            <person name="Salamov A.A."/>
            <person name="Bradshaw R.E."/>
            <person name="Ciuffetti L."/>
            <person name="Hamelin R.C."/>
            <person name="Kema G.H.J."/>
            <person name="Lawrence C."/>
            <person name="Scott J.A."/>
            <person name="Spatafora J.W."/>
            <person name="Turgeon B.G."/>
            <person name="de Wit P.J.G.M."/>
            <person name="Zhong S."/>
            <person name="Goodwin S.B."/>
            <person name="Grigoriev I.V."/>
        </authorList>
    </citation>
    <scope>NUCLEOTIDE SEQUENCE [LARGE SCALE GENOMIC DNA]</scope>
    <source>
        <strain evidence="2">NZE10 / CBS 128990</strain>
    </source>
</reference>
<dbReference type="GO" id="GO:0004842">
    <property type="term" value="F:ubiquitin-protein transferase activity"/>
    <property type="evidence" value="ECO:0007669"/>
    <property type="project" value="InterPro"/>
</dbReference>
<evidence type="ECO:0000313" key="1">
    <source>
        <dbReference type="EMBL" id="EME46786.1"/>
    </source>
</evidence>
<dbReference type="AlphaFoldDB" id="N1PTK5"/>
<dbReference type="GO" id="GO:0016567">
    <property type="term" value="P:protein ubiquitination"/>
    <property type="evidence" value="ECO:0007669"/>
    <property type="project" value="InterPro"/>
</dbReference>
<dbReference type="OrthoDB" id="10009520at2759"/>
<sequence>MDNAASSAALRRACDTPLPFQAGHWRFDCSCCLGTITDQALVIIHSDRICISCFQFGVKPQFIAALADESQFPVEWGGKEIELKHYRLCFTKDFRYAWKAKLQEYSVPPAKRFYCQGRVDTNTEKEICNKFLGRKRAGVSIEHCKECGCDSCAFCGSVVGSTDHICSGSNTTPEVDPFAELKRGVDYQRCPGCDMAVELRDGCNHITCRLGRCSQHFCFLCGLPATIEDGHWRAGKPCPLYHQPDAANAQYDAGIPDAAEVALIDRIRDEAEQDLILGRINHIAVVDIPDEIRERRAHRVELDGMLRAIENEVIDLVGLGLLAESWAERLEPFRQMHGYLDLLWKSLFAYTIKLETDEIIREGLTRLLDEIGQRIITSRATINPEMQARFPRAEEIFLQMAEAAMQLIPAEADAAAQA</sequence>
<dbReference type="STRING" id="675120.N1PTK5"/>
<dbReference type="EMBL" id="KB446537">
    <property type="protein sequence ID" value="EME46786.1"/>
    <property type="molecule type" value="Genomic_DNA"/>
</dbReference>
<name>N1PTK5_DOTSN</name>
<dbReference type="HOGENOM" id="CLU_721643_0_0_1"/>
<accession>N1PTK5</accession>
<dbReference type="eggNOG" id="KOG1812">
    <property type="taxonomic scope" value="Eukaryota"/>
</dbReference>
<dbReference type="CDD" id="cd20336">
    <property type="entry name" value="Rcat_RBR"/>
    <property type="match status" value="1"/>
</dbReference>
<keyword evidence="2" id="KW-1185">Reference proteome</keyword>
<dbReference type="Gene3D" id="1.20.120.1750">
    <property type="match status" value="1"/>
</dbReference>
<proteinExistence type="predicted"/>
<organism evidence="1 2">
    <name type="scientific">Dothistroma septosporum (strain NZE10 / CBS 128990)</name>
    <name type="common">Red band needle blight fungus</name>
    <name type="synonym">Mycosphaerella pini</name>
    <dbReference type="NCBI Taxonomy" id="675120"/>
    <lineage>
        <taxon>Eukaryota</taxon>
        <taxon>Fungi</taxon>
        <taxon>Dikarya</taxon>
        <taxon>Ascomycota</taxon>
        <taxon>Pezizomycotina</taxon>
        <taxon>Dothideomycetes</taxon>
        <taxon>Dothideomycetidae</taxon>
        <taxon>Mycosphaerellales</taxon>
        <taxon>Mycosphaerellaceae</taxon>
        <taxon>Dothistroma</taxon>
    </lineage>
</organism>
<dbReference type="SUPFAM" id="SSF57850">
    <property type="entry name" value="RING/U-box"/>
    <property type="match status" value="1"/>
</dbReference>
<protein>
    <submittedName>
        <fullName evidence="1">Uncharacterized protein</fullName>
    </submittedName>
</protein>
<gene>
    <name evidence="1" type="ORF">DOTSEDRAFT_33337</name>
</gene>
<dbReference type="Pfam" id="PF22191">
    <property type="entry name" value="IBR_1"/>
    <property type="match status" value="1"/>
</dbReference>
<dbReference type="Proteomes" id="UP000016933">
    <property type="component" value="Unassembled WGS sequence"/>
</dbReference>
<reference evidence="2" key="1">
    <citation type="journal article" date="2012" name="PLoS Genet.">
        <title>The genomes of the fungal plant pathogens Cladosporium fulvum and Dothistroma septosporum reveal adaptation to different hosts and lifestyles but also signatures of common ancestry.</title>
        <authorList>
            <person name="de Wit P.J.G.M."/>
            <person name="van der Burgt A."/>
            <person name="Oekmen B."/>
            <person name="Stergiopoulos I."/>
            <person name="Abd-Elsalam K.A."/>
            <person name="Aerts A.L."/>
            <person name="Bahkali A.H."/>
            <person name="Beenen H.G."/>
            <person name="Chettri P."/>
            <person name="Cox M.P."/>
            <person name="Datema E."/>
            <person name="de Vries R.P."/>
            <person name="Dhillon B."/>
            <person name="Ganley A.R."/>
            <person name="Griffiths S.A."/>
            <person name="Guo Y."/>
            <person name="Hamelin R.C."/>
            <person name="Henrissat B."/>
            <person name="Kabir M.S."/>
            <person name="Jashni M.K."/>
            <person name="Kema G."/>
            <person name="Klaubauf S."/>
            <person name="Lapidus A."/>
            <person name="Levasseur A."/>
            <person name="Lindquist E."/>
            <person name="Mehrabi R."/>
            <person name="Ohm R.A."/>
            <person name="Owen T.J."/>
            <person name="Salamov A."/>
            <person name="Schwelm A."/>
            <person name="Schijlen E."/>
            <person name="Sun H."/>
            <person name="van den Burg H.A."/>
            <person name="van Ham R.C.H.J."/>
            <person name="Zhang S."/>
            <person name="Goodwin S.B."/>
            <person name="Grigoriev I.V."/>
            <person name="Collemare J."/>
            <person name="Bradshaw R.E."/>
        </authorList>
    </citation>
    <scope>NUCLEOTIDE SEQUENCE [LARGE SCALE GENOMIC DNA]</scope>
    <source>
        <strain evidence="2">NZE10 / CBS 128990</strain>
    </source>
</reference>